<sequence length="208" mass="23376">MKTFGREFTVREKVLLLVMVIIMLGALYYLMVFEPVTSEIHQAELAKQSLQDELLIAESRAAQIVNMRNEMEASEQAGRSFTYMPSYNASNIEIDYLHDVLETNADDYLINFNQITRSGNQIRRHFSLSFTARSYDVAKKIISELEASEIRCLIGDISVSSSEESVIDGYVGISCVATFYETMYDAVEDSELPEDSAQSSQAADDTGE</sequence>
<organism evidence="2 3">
    <name type="scientific">Butyrivibrio hungatei DSM 14810</name>
    <dbReference type="NCBI Taxonomy" id="1121132"/>
    <lineage>
        <taxon>Bacteria</taxon>
        <taxon>Bacillati</taxon>
        <taxon>Bacillota</taxon>
        <taxon>Clostridia</taxon>
        <taxon>Lachnospirales</taxon>
        <taxon>Lachnospiraceae</taxon>
        <taxon>Butyrivibrio</taxon>
    </lineage>
</organism>
<dbReference type="Pfam" id="PF04612">
    <property type="entry name" value="T2SSM"/>
    <property type="match status" value="1"/>
</dbReference>
<dbReference type="InterPro" id="IPR007690">
    <property type="entry name" value="T2SS_GspM"/>
</dbReference>
<keyword evidence="1" id="KW-0812">Transmembrane</keyword>
<proteinExistence type="predicted"/>
<reference evidence="2 3" key="1">
    <citation type="submission" date="2016-12" db="EMBL/GenBank/DDBJ databases">
        <authorList>
            <person name="Song W.-J."/>
            <person name="Kurnit D.M."/>
        </authorList>
    </citation>
    <scope>NUCLEOTIDE SEQUENCE [LARGE SCALE GENOMIC DNA]</scope>
    <source>
        <strain evidence="2 3">DSM 14810</strain>
    </source>
</reference>
<dbReference type="Proteomes" id="UP000184097">
    <property type="component" value="Unassembled WGS sequence"/>
</dbReference>
<name>A0A1M7S7I6_9FIRM</name>
<feature type="transmembrane region" description="Helical" evidence="1">
    <location>
        <begin position="14"/>
        <end position="32"/>
    </location>
</feature>
<dbReference type="EMBL" id="FRDH01000004">
    <property type="protein sequence ID" value="SHN54431.1"/>
    <property type="molecule type" value="Genomic_DNA"/>
</dbReference>
<dbReference type="GO" id="GO:0015628">
    <property type="term" value="P:protein secretion by the type II secretion system"/>
    <property type="evidence" value="ECO:0007669"/>
    <property type="project" value="InterPro"/>
</dbReference>
<gene>
    <name evidence="2" type="ORF">SAMN02745247_01237</name>
</gene>
<dbReference type="AlphaFoldDB" id="A0A1M7S7I6"/>
<evidence type="ECO:0000256" key="1">
    <source>
        <dbReference type="SAM" id="Phobius"/>
    </source>
</evidence>
<keyword evidence="1" id="KW-0472">Membrane</keyword>
<dbReference type="RefSeq" id="WP_072701877.1">
    <property type="nucleotide sequence ID" value="NZ_FRDH01000004.1"/>
</dbReference>
<dbReference type="GO" id="GO:0015627">
    <property type="term" value="C:type II protein secretion system complex"/>
    <property type="evidence" value="ECO:0007669"/>
    <property type="project" value="InterPro"/>
</dbReference>
<keyword evidence="1" id="KW-1133">Transmembrane helix</keyword>
<evidence type="ECO:0000313" key="3">
    <source>
        <dbReference type="Proteomes" id="UP000184097"/>
    </source>
</evidence>
<protein>
    <submittedName>
        <fullName evidence="2">Type II secretion system (T2SS), protein M</fullName>
    </submittedName>
</protein>
<accession>A0A1M7S7I6</accession>
<evidence type="ECO:0000313" key="2">
    <source>
        <dbReference type="EMBL" id="SHN54431.1"/>
    </source>
</evidence>